<dbReference type="Gene3D" id="3.40.50.150">
    <property type="entry name" value="Vaccinia Virus protein VP39"/>
    <property type="match status" value="1"/>
</dbReference>
<evidence type="ECO:0000256" key="5">
    <source>
        <dbReference type="ARBA" id="ARBA00022691"/>
    </source>
</evidence>
<evidence type="ECO:0000259" key="10">
    <source>
        <dbReference type="PROSITE" id="PS51680"/>
    </source>
</evidence>
<dbReference type="PANTHER" id="PTHR23068:SF25">
    <property type="entry name" value="DNA (CYTOSINE-5)-METHYLTRANSFERASE DRM2"/>
    <property type="match status" value="1"/>
</dbReference>
<dbReference type="EMBL" id="JAUUTY010000007">
    <property type="protein sequence ID" value="KAK1612824.1"/>
    <property type="molecule type" value="Genomic_DNA"/>
</dbReference>
<dbReference type="InterPro" id="IPR009060">
    <property type="entry name" value="UBA-like_sf"/>
</dbReference>
<dbReference type="PROSITE" id="PS50030">
    <property type="entry name" value="UBA"/>
    <property type="match status" value="1"/>
</dbReference>
<dbReference type="Gene3D" id="1.10.8.10">
    <property type="entry name" value="DNA helicase RuvA subunit, C-terminal domain"/>
    <property type="match status" value="1"/>
</dbReference>
<dbReference type="SUPFAM" id="SSF53335">
    <property type="entry name" value="S-adenosyl-L-methionine-dependent methyltransferases"/>
    <property type="match status" value="2"/>
</dbReference>
<dbReference type="PANTHER" id="PTHR23068">
    <property type="entry name" value="DNA CYTOSINE-5- -METHYLTRANSFERASE 3-RELATED"/>
    <property type="match status" value="1"/>
</dbReference>
<gene>
    <name evidence="11" type="ORF">QYE76_036497</name>
</gene>
<dbReference type="AlphaFoldDB" id="A0AAD8R4I1"/>
<evidence type="ECO:0000256" key="1">
    <source>
        <dbReference type="ARBA" id="ARBA00004123"/>
    </source>
</evidence>
<dbReference type="GO" id="GO:0003886">
    <property type="term" value="F:DNA (cytosine-5-)-methyltransferase activity"/>
    <property type="evidence" value="ECO:0007669"/>
    <property type="project" value="UniProtKB-EC"/>
</dbReference>
<dbReference type="EC" id="2.1.1.37" evidence="2"/>
<proteinExistence type="predicted"/>
<comment type="caution">
    <text evidence="11">The sequence shown here is derived from an EMBL/GenBank/DDBJ whole genome shotgun (WGS) entry which is preliminary data.</text>
</comment>
<dbReference type="SUPFAM" id="SSF46934">
    <property type="entry name" value="UBA-like"/>
    <property type="match status" value="1"/>
</dbReference>
<name>A0AAD8R4I1_LOLMU</name>
<evidence type="ECO:0000259" key="9">
    <source>
        <dbReference type="PROSITE" id="PS50030"/>
    </source>
</evidence>
<dbReference type="InterPro" id="IPR015940">
    <property type="entry name" value="UBA"/>
</dbReference>
<reference evidence="11" key="1">
    <citation type="submission" date="2023-07" db="EMBL/GenBank/DDBJ databases">
        <title>A chromosome-level genome assembly of Lolium multiflorum.</title>
        <authorList>
            <person name="Chen Y."/>
            <person name="Copetti D."/>
            <person name="Kolliker R."/>
            <person name="Studer B."/>
        </authorList>
    </citation>
    <scope>NUCLEOTIDE SEQUENCE</scope>
    <source>
        <strain evidence="11">02402/16</strain>
        <tissue evidence="11">Leaf</tissue>
    </source>
</reference>
<keyword evidence="8" id="KW-0539">Nucleus</keyword>
<dbReference type="PROSITE" id="PS51680">
    <property type="entry name" value="SAM_MT_DRM"/>
    <property type="match status" value="1"/>
</dbReference>
<keyword evidence="3" id="KW-0489">Methyltransferase</keyword>
<dbReference type="InterPro" id="IPR030380">
    <property type="entry name" value="SAM_MeTfrase_DRM"/>
</dbReference>
<accession>A0AAD8R4I1</accession>
<protein>
    <recommendedName>
        <fullName evidence="2">DNA (cytosine-5-)-methyltransferase</fullName>
        <ecNumber evidence="2">2.1.1.37</ecNumber>
    </recommendedName>
</protein>
<evidence type="ECO:0000256" key="3">
    <source>
        <dbReference type="ARBA" id="ARBA00022603"/>
    </source>
</evidence>
<keyword evidence="4" id="KW-0808">Transferase</keyword>
<dbReference type="InterPro" id="IPR001525">
    <property type="entry name" value="C5_MeTfrase"/>
</dbReference>
<dbReference type="Pfam" id="PF00145">
    <property type="entry name" value="DNA_methylase"/>
    <property type="match status" value="1"/>
</dbReference>
<keyword evidence="12" id="KW-1185">Reference proteome</keyword>
<evidence type="ECO:0000256" key="6">
    <source>
        <dbReference type="ARBA" id="ARBA00022737"/>
    </source>
</evidence>
<dbReference type="GO" id="GO:0003677">
    <property type="term" value="F:DNA binding"/>
    <property type="evidence" value="ECO:0007669"/>
    <property type="project" value="UniProtKB-KW"/>
</dbReference>
<dbReference type="InterPro" id="IPR029063">
    <property type="entry name" value="SAM-dependent_MTases_sf"/>
</dbReference>
<keyword evidence="7" id="KW-0238">DNA-binding</keyword>
<sequence length="505" mass="56865">MMVDRFIEMGFPAEKVHKALEHAGGRQDEEAVLEWLVAHQETDLSTDIEGFSSSSEGVDMADFDDKSLGAELTEKDRKFLYLVEMGFAEDEVSSCIDICGEHESVEVLADAIYAAQVDKRDGSYGGNFADRELSADKAIGTSGGVKRKNVGAPLGDKRRLHNKHLGQVDRAFGSGPVVGFELPDESTSTSIAEGPPYYYFESLACSRQRVRDESPFLYGKQSEFVDSKHFSVAARERSYIHNLPRHGRFHISPTQPRTIHGVFPETEKWWPEWDTRTQLNCFRTMTAPATVFKKMRLVLAKCDDHQVYRKQILDACREWNLIWVGPKNVAALDPGEVEKVLGLPRDHTRGFKMTDRYWCLGNSVQVDTLAYHFSVLKAMFPSGIRVLSLFSGIGGAEVALGRLGIHLKVVVSTEFSEMNRNILRTWWDQSKQTGELIQIDDFQQLNGDYLETLLRRVGGFDLIIGGSPCIGGKGYNLVGKELDQSSLFSHYSLILEQVKQFMRRM</sequence>
<dbReference type="Pfam" id="PF00627">
    <property type="entry name" value="UBA"/>
    <property type="match status" value="1"/>
</dbReference>
<evidence type="ECO:0000256" key="4">
    <source>
        <dbReference type="ARBA" id="ARBA00022679"/>
    </source>
</evidence>
<dbReference type="GO" id="GO:0032259">
    <property type="term" value="P:methylation"/>
    <property type="evidence" value="ECO:0007669"/>
    <property type="project" value="UniProtKB-KW"/>
</dbReference>
<dbReference type="InterPro" id="IPR050390">
    <property type="entry name" value="C5-Methyltransferase"/>
</dbReference>
<evidence type="ECO:0000256" key="7">
    <source>
        <dbReference type="ARBA" id="ARBA00023125"/>
    </source>
</evidence>
<comment type="subcellular location">
    <subcellularLocation>
        <location evidence="1">Nucleus</location>
    </subcellularLocation>
</comment>
<keyword evidence="5" id="KW-0949">S-adenosyl-L-methionine</keyword>
<feature type="domain" description="SAM-dependent MTase DRM-type" evidence="10">
    <location>
        <begin position="183"/>
        <end position="505"/>
    </location>
</feature>
<dbReference type="Proteomes" id="UP001231189">
    <property type="component" value="Unassembled WGS sequence"/>
</dbReference>
<evidence type="ECO:0000256" key="8">
    <source>
        <dbReference type="ARBA" id="ARBA00023242"/>
    </source>
</evidence>
<organism evidence="11 12">
    <name type="scientific">Lolium multiflorum</name>
    <name type="common">Italian ryegrass</name>
    <name type="synonym">Lolium perenne subsp. multiflorum</name>
    <dbReference type="NCBI Taxonomy" id="4521"/>
    <lineage>
        <taxon>Eukaryota</taxon>
        <taxon>Viridiplantae</taxon>
        <taxon>Streptophyta</taxon>
        <taxon>Embryophyta</taxon>
        <taxon>Tracheophyta</taxon>
        <taxon>Spermatophyta</taxon>
        <taxon>Magnoliopsida</taxon>
        <taxon>Liliopsida</taxon>
        <taxon>Poales</taxon>
        <taxon>Poaceae</taxon>
        <taxon>BOP clade</taxon>
        <taxon>Pooideae</taxon>
        <taxon>Poodae</taxon>
        <taxon>Poeae</taxon>
        <taxon>Poeae Chloroplast Group 2 (Poeae type)</taxon>
        <taxon>Loliodinae</taxon>
        <taxon>Loliinae</taxon>
        <taxon>Lolium</taxon>
    </lineage>
</organism>
<evidence type="ECO:0000256" key="2">
    <source>
        <dbReference type="ARBA" id="ARBA00011975"/>
    </source>
</evidence>
<evidence type="ECO:0000313" key="12">
    <source>
        <dbReference type="Proteomes" id="UP001231189"/>
    </source>
</evidence>
<keyword evidence="6" id="KW-0677">Repeat</keyword>
<feature type="domain" description="UBA" evidence="9">
    <location>
        <begin position="1"/>
        <end position="39"/>
    </location>
</feature>
<dbReference type="GO" id="GO:0005634">
    <property type="term" value="C:nucleus"/>
    <property type="evidence" value="ECO:0007669"/>
    <property type="project" value="UniProtKB-SubCell"/>
</dbReference>
<evidence type="ECO:0000313" key="11">
    <source>
        <dbReference type="EMBL" id="KAK1612824.1"/>
    </source>
</evidence>